<evidence type="ECO:0000313" key="1">
    <source>
        <dbReference type="EMBL" id="RNA38346.1"/>
    </source>
</evidence>
<comment type="caution">
    <text evidence="1">The sequence shown here is derived from an EMBL/GenBank/DDBJ whole genome shotgun (WGS) entry which is preliminary data.</text>
</comment>
<dbReference type="STRING" id="10195.A0A3M7SRH6"/>
<proteinExistence type="predicted"/>
<protein>
    <submittedName>
        <fullName evidence="1">Histone-lysine N-methyltransferase EHMT2-like</fullName>
    </submittedName>
</protein>
<reference evidence="1 2" key="1">
    <citation type="journal article" date="2018" name="Sci. Rep.">
        <title>Genomic signatures of local adaptation to the degree of environmental predictability in rotifers.</title>
        <authorList>
            <person name="Franch-Gras L."/>
            <person name="Hahn C."/>
            <person name="Garcia-Roger E.M."/>
            <person name="Carmona M.J."/>
            <person name="Serra M."/>
            <person name="Gomez A."/>
        </authorList>
    </citation>
    <scope>NUCLEOTIDE SEQUENCE [LARGE SCALE GENOMIC DNA]</scope>
    <source>
        <strain evidence="1">HYR1</strain>
    </source>
</reference>
<keyword evidence="2" id="KW-1185">Reference proteome</keyword>
<dbReference type="Proteomes" id="UP000276133">
    <property type="component" value="Unassembled WGS sequence"/>
</dbReference>
<name>A0A3M7SRH6_BRAPC</name>
<dbReference type="OrthoDB" id="5791190at2759"/>
<sequence length="455" mass="52652">MFYWKNNVGNSPFPVENRVFYKSYFHLQEDGTINKNVIKDVYVLVNKEIPVHIHYLDKTKDGNCEIDYKTGPHEIREKVTSSVSHLVYKDFSEKKGARDLKQCQNLRYVSNIPLMHISLGLPNLIVTAPDIRIVGIDDELLKETKKTLAVINKDNRVCFQYDTFNLTGYYVSVLVYIHPILVLSNTEKSPAIPLAYFFHERKFEKTHNEFWRYIQDILPEIEEVGFIVTDCEVGFRNAIRHHLPNIPLFRCWNHFWKSLERRVVKLFLQPNELLYDRQLKNKKNGYVNSSGNNVPGWKTDFADYFILNISKDVKNLAAYAVKPIAKRLFNNFTGLTTNQSEGLNNLLKMNNKRNEVPLDVIALSFHQLSFYYSNEVKLGIGNRGNYRLKPEFQEIESMAPSDVVKSVTCDRHELLKLCGVSFTPINTINTININTINTSEESSSEASEAESVFED</sequence>
<gene>
    <name evidence="1" type="ORF">BpHYR1_027442</name>
</gene>
<accession>A0A3M7SRH6</accession>
<dbReference type="GO" id="GO:0008168">
    <property type="term" value="F:methyltransferase activity"/>
    <property type="evidence" value="ECO:0007669"/>
    <property type="project" value="UniProtKB-KW"/>
</dbReference>
<dbReference type="GO" id="GO:0032259">
    <property type="term" value="P:methylation"/>
    <property type="evidence" value="ECO:0007669"/>
    <property type="project" value="UniProtKB-KW"/>
</dbReference>
<keyword evidence="1" id="KW-0808">Transferase</keyword>
<evidence type="ECO:0000313" key="2">
    <source>
        <dbReference type="Proteomes" id="UP000276133"/>
    </source>
</evidence>
<dbReference type="AlphaFoldDB" id="A0A3M7SRH6"/>
<keyword evidence="1" id="KW-0489">Methyltransferase</keyword>
<dbReference type="EMBL" id="REGN01000887">
    <property type="protein sequence ID" value="RNA38346.1"/>
    <property type="molecule type" value="Genomic_DNA"/>
</dbReference>
<organism evidence="1 2">
    <name type="scientific">Brachionus plicatilis</name>
    <name type="common">Marine rotifer</name>
    <name type="synonym">Brachionus muelleri</name>
    <dbReference type="NCBI Taxonomy" id="10195"/>
    <lineage>
        <taxon>Eukaryota</taxon>
        <taxon>Metazoa</taxon>
        <taxon>Spiralia</taxon>
        <taxon>Gnathifera</taxon>
        <taxon>Rotifera</taxon>
        <taxon>Eurotatoria</taxon>
        <taxon>Monogononta</taxon>
        <taxon>Pseudotrocha</taxon>
        <taxon>Ploima</taxon>
        <taxon>Brachionidae</taxon>
        <taxon>Brachionus</taxon>
    </lineage>
</organism>